<feature type="domain" description="Aldehyde dehydrogenase" evidence="3">
    <location>
        <begin position="12"/>
        <end position="473"/>
    </location>
</feature>
<dbReference type="GO" id="GO:0009450">
    <property type="term" value="P:gamma-aminobutyric acid catabolic process"/>
    <property type="evidence" value="ECO:0007669"/>
    <property type="project" value="TreeGrafter"/>
</dbReference>
<name>A0A939S8T3_9MICO</name>
<dbReference type="InterPro" id="IPR050740">
    <property type="entry name" value="Aldehyde_DH_Superfamily"/>
</dbReference>
<dbReference type="Pfam" id="PF00171">
    <property type="entry name" value="Aldedh"/>
    <property type="match status" value="1"/>
</dbReference>
<reference evidence="4" key="1">
    <citation type="submission" date="2021-03" db="EMBL/GenBank/DDBJ databases">
        <title>Leucobacter chromiisoli sp. nov., isolated from chromium-containing soil of chemical plant.</title>
        <authorList>
            <person name="Xu Z."/>
        </authorList>
    </citation>
    <scope>NUCLEOTIDE SEQUENCE</scope>
    <source>
        <strain evidence="4">S27</strain>
    </source>
</reference>
<comment type="similarity">
    <text evidence="1">Belongs to the aldehyde dehydrogenase family.</text>
</comment>
<dbReference type="PANTHER" id="PTHR43353:SF5">
    <property type="entry name" value="SUCCINATE-SEMIALDEHYDE DEHYDROGENASE, MITOCHONDRIAL"/>
    <property type="match status" value="1"/>
</dbReference>
<dbReference type="Proteomes" id="UP000664382">
    <property type="component" value="Unassembled WGS sequence"/>
</dbReference>
<dbReference type="CDD" id="cd07078">
    <property type="entry name" value="ALDH"/>
    <property type="match status" value="1"/>
</dbReference>
<dbReference type="GO" id="GO:0004777">
    <property type="term" value="F:succinate-semialdehyde dehydrogenase (NAD+) activity"/>
    <property type="evidence" value="ECO:0007669"/>
    <property type="project" value="TreeGrafter"/>
</dbReference>
<dbReference type="Gene3D" id="3.40.309.10">
    <property type="entry name" value="Aldehyde Dehydrogenase, Chain A, domain 2"/>
    <property type="match status" value="1"/>
</dbReference>
<dbReference type="FunFam" id="3.40.605.10:FF:000007">
    <property type="entry name" value="NAD/NADP-dependent betaine aldehyde dehydrogenase"/>
    <property type="match status" value="1"/>
</dbReference>
<evidence type="ECO:0000313" key="5">
    <source>
        <dbReference type="Proteomes" id="UP000664382"/>
    </source>
</evidence>
<dbReference type="InterPro" id="IPR016161">
    <property type="entry name" value="Ald_DH/histidinol_DH"/>
</dbReference>
<gene>
    <name evidence="4" type="ORF">J4H92_10825</name>
</gene>
<dbReference type="AlphaFoldDB" id="A0A939S8T3"/>
<organism evidence="4 5">
    <name type="scientific">Leucobacter weissii</name>
    <dbReference type="NCBI Taxonomy" id="1983706"/>
    <lineage>
        <taxon>Bacteria</taxon>
        <taxon>Bacillati</taxon>
        <taxon>Actinomycetota</taxon>
        <taxon>Actinomycetes</taxon>
        <taxon>Micrococcales</taxon>
        <taxon>Microbacteriaceae</taxon>
        <taxon>Leucobacter</taxon>
    </lineage>
</organism>
<dbReference type="EMBL" id="JAGDYM010000011">
    <property type="protein sequence ID" value="MBO1902441.1"/>
    <property type="molecule type" value="Genomic_DNA"/>
</dbReference>
<proteinExistence type="inferred from homology"/>
<dbReference type="InterPro" id="IPR016160">
    <property type="entry name" value="Ald_DH_CS_CYS"/>
</dbReference>
<evidence type="ECO:0000313" key="4">
    <source>
        <dbReference type="EMBL" id="MBO1902441.1"/>
    </source>
</evidence>
<sequence length="480" mass="49593">MEQHRLHIGGEWVAATGGGTFPAHDPATGARIADLALGTVEDVDLAVRAARLAAPGLAAASVEQRAAWCEAAADAVVAHADELARILAEDQGKPLVAEARGEVLTAAKGFRDAAGHVRHLDGTVPHAEDPNKKVLCVRRARGVYAVITPWNFPVNIPTEYLAPALATGNAVVWVPAPSTSRIAVRFAEVLIGSGIPAGALNLVTGPGAVVGDALVGHPDVDAVGFTGSTATGLSIARRAAGKPLLLELGGNGPTIVLDDADLAGAAKAIAAGAYFNGGQVCAATEVVLVERGVHDELARLVLEETRKVVQGDPLDPATTMGPLNNEATAQKMDAHILDAEERGAGVAAGGRRADDSSLFYAPTVLTDVPAEADVVRFETFGPLVPLVPVDSAEEAVRIAQGPQFGLSSAVWSRSASRAFAVAERLRTGIVNINDSSTYWEIHMPFGGGSGTLSGLGRLGGMHTLLEMTEIKTITFDVTTF</sequence>
<accession>A0A939S8T3</accession>
<dbReference type="SUPFAM" id="SSF53720">
    <property type="entry name" value="ALDH-like"/>
    <property type="match status" value="1"/>
</dbReference>
<dbReference type="InterPro" id="IPR016162">
    <property type="entry name" value="Ald_DH_N"/>
</dbReference>
<dbReference type="Gene3D" id="3.40.605.10">
    <property type="entry name" value="Aldehyde Dehydrogenase, Chain A, domain 1"/>
    <property type="match status" value="1"/>
</dbReference>
<evidence type="ECO:0000259" key="3">
    <source>
        <dbReference type="Pfam" id="PF00171"/>
    </source>
</evidence>
<keyword evidence="5" id="KW-1185">Reference proteome</keyword>
<keyword evidence="2" id="KW-0560">Oxidoreductase</keyword>
<dbReference type="InterPro" id="IPR015590">
    <property type="entry name" value="Aldehyde_DH_dom"/>
</dbReference>
<evidence type="ECO:0000256" key="1">
    <source>
        <dbReference type="ARBA" id="ARBA00009986"/>
    </source>
</evidence>
<dbReference type="PANTHER" id="PTHR43353">
    <property type="entry name" value="SUCCINATE-SEMIALDEHYDE DEHYDROGENASE, MITOCHONDRIAL"/>
    <property type="match status" value="1"/>
</dbReference>
<protein>
    <submittedName>
        <fullName evidence="4">Aldehyde dehydrogenase</fullName>
    </submittedName>
</protein>
<dbReference type="RefSeq" id="WP_208098195.1">
    <property type="nucleotide sequence ID" value="NZ_JAGDYM010000011.1"/>
</dbReference>
<comment type="caution">
    <text evidence="4">The sequence shown here is derived from an EMBL/GenBank/DDBJ whole genome shotgun (WGS) entry which is preliminary data.</text>
</comment>
<evidence type="ECO:0000256" key="2">
    <source>
        <dbReference type="ARBA" id="ARBA00023002"/>
    </source>
</evidence>
<dbReference type="PROSITE" id="PS00070">
    <property type="entry name" value="ALDEHYDE_DEHYDR_CYS"/>
    <property type="match status" value="1"/>
</dbReference>
<dbReference type="InterPro" id="IPR016163">
    <property type="entry name" value="Ald_DH_C"/>
</dbReference>